<reference evidence="1 2" key="1">
    <citation type="submission" date="2019-08" db="EMBL/GenBank/DDBJ databases">
        <authorList>
            <person name="Peeters C."/>
        </authorList>
    </citation>
    <scope>NUCLEOTIDE SEQUENCE [LARGE SCALE GENOMIC DNA]</scope>
    <source>
        <strain evidence="1 2">LMG 30175</strain>
    </source>
</reference>
<dbReference type="AlphaFoldDB" id="A0A5E4XCW7"/>
<dbReference type="InterPro" id="IPR036102">
    <property type="entry name" value="OsmC/Ohrsf"/>
</dbReference>
<dbReference type="Pfam" id="PF02566">
    <property type="entry name" value="OsmC"/>
    <property type="match status" value="1"/>
</dbReference>
<gene>
    <name evidence="1" type="ORF">PTE30175_03710</name>
</gene>
<dbReference type="InterPro" id="IPR003718">
    <property type="entry name" value="OsmC/Ohr_fam"/>
</dbReference>
<evidence type="ECO:0000313" key="2">
    <source>
        <dbReference type="Proteomes" id="UP000414233"/>
    </source>
</evidence>
<dbReference type="PANTHER" id="PTHR42830:SF2">
    <property type="entry name" value="OSMC_OHR FAMILY PROTEIN"/>
    <property type="match status" value="1"/>
</dbReference>
<proteinExistence type="predicted"/>
<accession>A0A5E4XCW7</accession>
<keyword evidence="2" id="KW-1185">Reference proteome</keyword>
<dbReference type="Proteomes" id="UP000414233">
    <property type="component" value="Unassembled WGS sequence"/>
</dbReference>
<dbReference type="SUPFAM" id="SSF82784">
    <property type="entry name" value="OsmC-like"/>
    <property type="match status" value="1"/>
</dbReference>
<sequence>MSSVHTATVEWQRKDSKFTDNRYSRAHLWTFDGGAQVPASSSPHSVRVPFSDPAAVDPEEAFVAAVSSCHMLWFLGLAAKAGFVVDSYRDAAEGLLATNAAGKEAMTRVVLRPRIVFAGERLPADAEVADLHHHAHEHCYIANSVNSEIAIEGEWRAG</sequence>
<dbReference type="RefSeq" id="WP_150698530.1">
    <property type="nucleotide sequence ID" value="NZ_CABPRZ010000017.1"/>
</dbReference>
<dbReference type="OrthoDB" id="9795405at2"/>
<organism evidence="1 2">
    <name type="scientific">Pandoraea terrae</name>
    <dbReference type="NCBI Taxonomy" id="1537710"/>
    <lineage>
        <taxon>Bacteria</taxon>
        <taxon>Pseudomonadati</taxon>
        <taxon>Pseudomonadota</taxon>
        <taxon>Betaproteobacteria</taxon>
        <taxon>Burkholderiales</taxon>
        <taxon>Burkholderiaceae</taxon>
        <taxon>Pandoraea</taxon>
    </lineage>
</organism>
<dbReference type="InterPro" id="IPR015946">
    <property type="entry name" value="KH_dom-like_a/b"/>
</dbReference>
<dbReference type="PANTHER" id="PTHR42830">
    <property type="entry name" value="OSMOTICALLY INDUCIBLE FAMILY PROTEIN"/>
    <property type="match status" value="1"/>
</dbReference>
<dbReference type="Gene3D" id="3.30.300.20">
    <property type="match status" value="1"/>
</dbReference>
<name>A0A5E4XCW7_9BURK</name>
<dbReference type="EMBL" id="CABPRZ010000017">
    <property type="protein sequence ID" value="VVE34126.1"/>
    <property type="molecule type" value="Genomic_DNA"/>
</dbReference>
<dbReference type="InterPro" id="IPR052707">
    <property type="entry name" value="OsmC_Ohr_Peroxiredoxin"/>
</dbReference>
<protein>
    <submittedName>
        <fullName evidence="1">Peroxiredoxin</fullName>
    </submittedName>
</protein>
<evidence type="ECO:0000313" key="1">
    <source>
        <dbReference type="EMBL" id="VVE34126.1"/>
    </source>
</evidence>